<accession>A0A931FPY9</accession>
<evidence type="ECO:0000313" key="7">
    <source>
        <dbReference type="Proteomes" id="UP000599312"/>
    </source>
</evidence>
<dbReference type="Gene3D" id="2.40.50.100">
    <property type="match status" value="1"/>
</dbReference>
<dbReference type="PROSITE" id="PS51257">
    <property type="entry name" value="PROKAR_LIPOPROTEIN"/>
    <property type="match status" value="1"/>
</dbReference>
<keyword evidence="7" id="KW-1185">Reference proteome</keyword>
<dbReference type="InterPro" id="IPR058647">
    <property type="entry name" value="BSH_CzcB-like"/>
</dbReference>
<comment type="similarity">
    <text evidence="1">Belongs to the membrane fusion protein (MFP) (TC 8.A.1) family.</text>
</comment>
<sequence>MSIASNRYRDRWASTRQFLALAAILMLTSACQGNVELPAGEGRPVRVLTVKRGDFGDVVALTGEVQAEQEVSLAFRIAGRVIELAGNVGDRVEAGQLLARLDPQTEQNALRAAEATLRAAQGQVTKTQNTFERQQGLLAQGFTTRPRFDEAQQALQTARAQLENAEAQVDAARDQLGFMELRADAEGVVTARKAEAGEVVQAGQTVLQLARAEGRDAVFDVPARLLHMPSPDATISVALADNPMVTASGRVREVSPQADPVTRTFRVRVGISHPPEAMRLGSTVTGSLALRSTDVIRVPARALTQSGREPAVWVVDPATSNVSLRNVEILRHDARSVVIARGLEPGEIIVTAGIQALHPGQRIRALPADETELSGMPLPAAKLHAAFKTRTKTARASDPIPALVAPPSKG</sequence>
<evidence type="ECO:0000256" key="2">
    <source>
        <dbReference type="SAM" id="Coils"/>
    </source>
</evidence>
<comment type="caution">
    <text evidence="6">The sequence shown here is derived from an EMBL/GenBank/DDBJ whole genome shotgun (WGS) entry which is preliminary data.</text>
</comment>
<feature type="domain" description="CzcB-like barrel-sandwich hybrid" evidence="5">
    <location>
        <begin position="72"/>
        <end position="210"/>
    </location>
</feature>
<gene>
    <name evidence="6" type="ORF">I2H38_18945</name>
</gene>
<evidence type="ECO:0000259" key="4">
    <source>
        <dbReference type="Pfam" id="PF25967"/>
    </source>
</evidence>
<dbReference type="GO" id="GO:1990281">
    <property type="term" value="C:efflux pump complex"/>
    <property type="evidence" value="ECO:0007669"/>
    <property type="project" value="TreeGrafter"/>
</dbReference>
<dbReference type="Pfam" id="PF25954">
    <property type="entry name" value="Beta-barrel_RND_2"/>
    <property type="match status" value="1"/>
</dbReference>
<dbReference type="NCBIfam" id="TIGR01730">
    <property type="entry name" value="RND_mfp"/>
    <property type="match status" value="1"/>
</dbReference>
<evidence type="ECO:0000259" key="5">
    <source>
        <dbReference type="Pfam" id="PF25973"/>
    </source>
</evidence>
<dbReference type="RefSeq" id="WP_196273438.1">
    <property type="nucleotide sequence ID" value="NZ_JADQDO010000013.1"/>
</dbReference>
<dbReference type="Proteomes" id="UP000599312">
    <property type="component" value="Unassembled WGS sequence"/>
</dbReference>
<dbReference type="Pfam" id="PF25967">
    <property type="entry name" value="RND-MFP_C"/>
    <property type="match status" value="1"/>
</dbReference>
<dbReference type="AlphaFoldDB" id="A0A931FPY9"/>
<dbReference type="Gene3D" id="2.40.420.20">
    <property type="match status" value="1"/>
</dbReference>
<organism evidence="6 7">
    <name type="scientific">Microvirga alba</name>
    <dbReference type="NCBI Taxonomy" id="2791025"/>
    <lineage>
        <taxon>Bacteria</taxon>
        <taxon>Pseudomonadati</taxon>
        <taxon>Pseudomonadota</taxon>
        <taxon>Alphaproteobacteria</taxon>
        <taxon>Hyphomicrobiales</taxon>
        <taxon>Methylobacteriaceae</taxon>
        <taxon>Microvirga</taxon>
    </lineage>
</organism>
<evidence type="ECO:0000256" key="1">
    <source>
        <dbReference type="ARBA" id="ARBA00009477"/>
    </source>
</evidence>
<dbReference type="SUPFAM" id="SSF111369">
    <property type="entry name" value="HlyD-like secretion proteins"/>
    <property type="match status" value="1"/>
</dbReference>
<feature type="coiled-coil region" evidence="2">
    <location>
        <begin position="110"/>
        <end position="182"/>
    </location>
</feature>
<dbReference type="GO" id="GO:0015562">
    <property type="term" value="F:efflux transmembrane transporter activity"/>
    <property type="evidence" value="ECO:0007669"/>
    <property type="project" value="TreeGrafter"/>
</dbReference>
<dbReference type="EMBL" id="JADQDO010000013">
    <property type="protein sequence ID" value="MBF9235444.1"/>
    <property type="molecule type" value="Genomic_DNA"/>
</dbReference>
<dbReference type="InterPro" id="IPR058627">
    <property type="entry name" value="MdtA-like_C"/>
</dbReference>
<dbReference type="Gene3D" id="1.10.287.470">
    <property type="entry name" value="Helix hairpin bin"/>
    <property type="match status" value="1"/>
</dbReference>
<evidence type="ECO:0000313" key="6">
    <source>
        <dbReference type="EMBL" id="MBF9235444.1"/>
    </source>
</evidence>
<dbReference type="Gene3D" id="2.40.30.170">
    <property type="match status" value="1"/>
</dbReference>
<feature type="domain" description="Multidrug resistance protein MdtA-like C-terminal permuted SH3" evidence="4">
    <location>
        <begin position="294"/>
        <end position="355"/>
    </location>
</feature>
<evidence type="ECO:0000259" key="3">
    <source>
        <dbReference type="Pfam" id="PF25954"/>
    </source>
</evidence>
<name>A0A931FPY9_9HYPH</name>
<dbReference type="PANTHER" id="PTHR30469:SF38">
    <property type="entry name" value="HLYD FAMILY SECRETION PROTEIN"/>
    <property type="match status" value="1"/>
</dbReference>
<reference evidence="6" key="1">
    <citation type="submission" date="2020-11" db="EMBL/GenBank/DDBJ databases">
        <authorList>
            <person name="Kim M.K."/>
        </authorList>
    </citation>
    <scope>NUCLEOTIDE SEQUENCE</scope>
    <source>
        <strain evidence="6">BT350</strain>
    </source>
</reference>
<dbReference type="InterPro" id="IPR006143">
    <property type="entry name" value="RND_pump_MFP"/>
</dbReference>
<dbReference type="Pfam" id="PF25973">
    <property type="entry name" value="BSH_CzcB"/>
    <property type="match status" value="1"/>
</dbReference>
<dbReference type="PANTHER" id="PTHR30469">
    <property type="entry name" value="MULTIDRUG RESISTANCE PROTEIN MDTA"/>
    <property type="match status" value="1"/>
</dbReference>
<keyword evidence="2" id="KW-0175">Coiled coil</keyword>
<dbReference type="InterPro" id="IPR058792">
    <property type="entry name" value="Beta-barrel_RND_2"/>
</dbReference>
<feature type="domain" description="CusB-like beta-barrel" evidence="3">
    <location>
        <begin position="219"/>
        <end position="289"/>
    </location>
</feature>
<proteinExistence type="inferred from homology"/>
<protein>
    <submittedName>
        <fullName evidence="6">Efflux RND transporter periplasmic adaptor subunit</fullName>
    </submittedName>
</protein>